<sequence length="152" mass="16528">MQAILGQLGDLFLSSTPTLILFILLVICYQVLVHGPLSKALKERRARTTGAIEEADKAVAAAAQRAADYESKLRHARAEVFRLREQRLKQWAQERETAVEAARNAAVQRVLEARLSIDAEADQARSSIAASVDQLADQVLHAVMPAAAGGSR</sequence>
<evidence type="ECO:0000256" key="8">
    <source>
        <dbReference type="ARBA" id="ARBA00023136"/>
    </source>
</evidence>
<keyword evidence="3 13" id="KW-0138">CF(0)</keyword>
<dbReference type="HAMAP" id="MF_01398">
    <property type="entry name" value="ATP_synth_b_bprime"/>
    <property type="match status" value="1"/>
</dbReference>
<keyword evidence="2 13" id="KW-0813">Transport</keyword>
<dbReference type="InterPro" id="IPR002146">
    <property type="entry name" value="ATP_synth_b/b'su_bac/chlpt"/>
</dbReference>
<accession>A0ABW1EFV9</accession>
<evidence type="ECO:0000256" key="10">
    <source>
        <dbReference type="ARBA" id="ARBA00025198"/>
    </source>
</evidence>
<evidence type="ECO:0000256" key="11">
    <source>
        <dbReference type="ARBA" id="ARBA00025614"/>
    </source>
</evidence>
<comment type="subunit">
    <text evidence="13">F-type ATPases have 2 components, F(1) - the catalytic core - and F(0) - the membrane proton channel. F(1) has five subunits: alpha(3), beta(3), gamma(1), delta(1), epsilon(1). F(0) has three main subunits: a(1), b(2) and c(10-14). The alpha and beta chains form an alternating ring which encloses part of the gamma chain. F(1) is attached to F(0) by a central stalk formed by the gamma and epsilon chains, while a peripheral stalk is formed by the delta and b chains.</text>
</comment>
<comment type="subcellular location">
    <subcellularLocation>
        <location evidence="13">Cell membrane</location>
        <topology evidence="13">Single-pass membrane protein</topology>
    </subcellularLocation>
    <subcellularLocation>
        <location evidence="12">Endomembrane system</location>
        <topology evidence="12">Single-pass membrane protein</topology>
    </subcellularLocation>
</comment>
<comment type="function">
    <text evidence="10 13">F(1)F(0) ATP synthase produces ATP from ADP in the presence of a proton or sodium gradient. F-type ATPases consist of two structural domains, F(1) containing the extramembraneous catalytic core and F(0) containing the membrane proton channel, linked together by a central stalk and a peripheral stalk. During catalysis, ATP synthesis in the catalytic domain of F(1) is coupled via a rotary mechanism of the central stalk subunits to proton translocation.</text>
</comment>
<keyword evidence="7 13" id="KW-0406">Ion transport</keyword>
<proteinExistence type="inferred from homology"/>
<keyword evidence="8 13" id="KW-0472">Membrane</keyword>
<evidence type="ECO:0000256" key="2">
    <source>
        <dbReference type="ARBA" id="ARBA00022448"/>
    </source>
</evidence>
<keyword evidence="9 13" id="KW-0066">ATP synthesis</keyword>
<evidence type="ECO:0000256" key="4">
    <source>
        <dbReference type="ARBA" id="ARBA00022692"/>
    </source>
</evidence>
<dbReference type="EMBL" id="JBHSPH010000003">
    <property type="protein sequence ID" value="MFC5862890.1"/>
    <property type="molecule type" value="Genomic_DNA"/>
</dbReference>
<evidence type="ECO:0000256" key="3">
    <source>
        <dbReference type="ARBA" id="ARBA00022547"/>
    </source>
</evidence>
<comment type="similarity">
    <text evidence="1 13 14">Belongs to the ATPase B chain family.</text>
</comment>
<reference evidence="17" key="1">
    <citation type="journal article" date="2019" name="Int. J. Syst. Evol. Microbiol.">
        <title>The Global Catalogue of Microorganisms (GCM) 10K type strain sequencing project: providing services to taxonomists for standard genome sequencing and annotation.</title>
        <authorList>
            <consortium name="The Broad Institute Genomics Platform"/>
            <consortium name="The Broad Institute Genome Sequencing Center for Infectious Disease"/>
            <person name="Wu L."/>
            <person name="Ma J."/>
        </authorList>
    </citation>
    <scope>NUCLEOTIDE SEQUENCE [LARGE SCALE GENOMIC DNA]</scope>
    <source>
        <strain evidence="17">JCM 4087</strain>
    </source>
</reference>
<name>A0ABW1EFV9_9BACT</name>
<dbReference type="PANTHER" id="PTHR33445:SF2">
    <property type="entry name" value="ATP SYNTHASE SUBUNIT B', CHLOROPLASTIC"/>
    <property type="match status" value="1"/>
</dbReference>
<keyword evidence="13" id="KW-1003">Cell membrane</keyword>
<keyword evidence="17" id="KW-1185">Reference proteome</keyword>
<evidence type="ECO:0000256" key="1">
    <source>
        <dbReference type="ARBA" id="ARBA00005513"/>
    </source>
</evidence>
<feature type="transmembrane region" description="Helical" evidence="13">
    <location>
        <begin position="19"/>
        <end position="37"/>
    </location>
</feature>
<feature type="coiled-coil region" evidence="15">
    <location>
        <begin position="52"/>
        <end position="86"/>
    </location>
</feature>
<evidence type="ECO:0000256" key="5">
    <source>
        <dbReference type="ARBA" id="ARBA00022781"/>
    </source>
</evidence>
<comment type="caution">
    <text evidence="16">The sequence shown here is derived from an EMBL/GenBank/DDBJ whole genome shotgun (WGS) entry which is preliminary data.</text>
</comment>
<dbReference type="Proteomes" id="UP001596091">
    <property type="component" value="Unassembled WGS sequence"/>
</dbReference>
<comment type="function">
    <text evidence="11">Component of the F(0) channel, it forms part of the peripheral stalk, linking F(1) to F(0). The b'-subunit is a diverged and duplicated form of b found in plants and photosynthetic bacteria.</text>
</comment>
<evidence type="ECO:0000256" key="7">
    <source>
        <dbReference type="ARBA" id="ARBA00023065"/>
    </source>
</evidence>
<protein>
    <recommendedName>
        <fullName evidence="13">ATP synthase subunit b</fullName>
    </recommendedName>
    <alternativeName>
        <fullName evidence="13">ATP synthase F(0) sector subunit b</fullName>
    </alternativeName>
    <alternativeName>
        <fullName evidence="13">ATPase subunit I</fullName>
    </alternativeName>
    <alternativeName>
        <fullName evidence="13">F-type ATPase subunit b</fullName>
        <shortName evidence="13">F-ATPase subunit b</shortName>
    </alternativeName>
</protein>
<evidence type="ECO:0000313" key="17">
    <source>
        <dbReference type="Proteomes" id="UP001596091"/>
    </source>
</evidence>
<evidence type="ECO:0000256" key="9">
    <source>
        <dbReference type="ARBA" id="ARBA00023310"/>
    </source>
</evidence>
<dbReference type="InterPro" id="IPR050059">
    <property type="entry name" value="ATP_synthase_B_chain"/>
</dbReference>
<dbReference type="CDD" id="cd06503">
    <property type="entry name" value="ATP-synt_Fo_b"/>
    <property type="match status" value="1"/>
</dbReference>
<organism evidence="16 17">
    <name type="scientific">Acidicapsa dinghuensis</name>
    <dbReference type="NCBI Taxonomy" id="2218256"/>
    <lineage>
        <taxon>Bacteria</taxon>
        <taxon>Pseudomonadati</taxon>
        <taxon>Acidobacteriota</taxon>
        <taxon>Terriglobia</taxon>
        <taxon>Terriglobales</taxon>
        <taxon>Acidobacteriaceae</taxon>
        <taxon>Acidicapsa</taxon>
    </lineage>
</organism>
<dbReference type="RefSeq" id="WP_263338995.1">
    <property type="nucleotide sequence ID" value="NZ_JAGSYH010000005.1"/>
</dbReference>
<keyword evidence="5 13" id="KW-0375">Hydrogen ion transport</keyword>
<evidence type="ECO:0000313" key="16">
    <source>
        <dbReference type="EMBL" id="MFC5862890.1"/>
    </source>
</evidence>
<evidence type="ECO:0000256" key="12">
    <source>
        <dbReference type="ARBA" id="ARBA00037847"/>
    </source>
</evidence>
<keyword evidence="4 13" id="KW-0812">Transmembrane</keyword>
<keyword evidence="6 13" id="KW-1133">Transmembrane helix</keyword>
<dbReference type="PANTHER" id="PTHR33445">
    <property type="entry name" value="ATP SYNTHASE SUBUNIT B', CHLOROPLASTIC"/>
    <property type="match status" value="1"/>
</dbReference>
<gene>
    <name evidence="13" type="primary">atpF</name>
    <name evidence="16" type="ORF">ACFPT7_11350</name>
</gene>
<evidence type="ECO:0000256" key="6">
    <source>
        <dbReference type="ARBA" id="ARBA00022989"/>
    </source>
</evidence>
<dbReference type="Pfam" id="PF00430">
    <property type="entry name" value="ATP-synt_B"/>
    <property type="match status" value="1"/>
</dbReference>
<evidence type="ECO:0000256" key="15">
    <source>
        <dbReference type="SAM" id="Coils"/>
    </source>
</evidence>
<evidence type="ECO:0000256" key="14">
    <source>
        <dbReference type="RuleBase" id="RU003848"/>
    </source>
</evidence>
<keyword evidence="15" id="KW-0175">Coiled coil</keyword>
<evidence type="ECO:0000256" key="13">
    <source>
        <dbReference type="HAMAP-Rule" id="MF_01398"/>
    </source>
</evidence>